<evidence type="ECO:0000313" key="23">
    <source>
        <dbReference type="Proteomes" id="UP000316801"/>
    </source>
</evidence>
<feature type="binding site" evidence="18">
    <location>
        <position position="408"/>
    </location>
    <ligand>
        <name>phosphoenolpyruvate</name>
        <dbReference type="ChEBI" id="CHEBI:58702"/>
    </ligand>
</feature>
<dbReference type="Pfam" id="PF05524">
    <property type="entry name" value="PEP-utilisers_N"/>
    <property type="match status" value="1"/>
</dbReference>
<keyword evidence="22" id="KW-0670">Pyruvate</keyword>
<dbReference type="GO" id="GO:0009401">
    <property type="term" value="P:phosphoenolpyruvate-dependent sugar phosphotransferase system"/>
    <property type="evidence" value="ECO:0007669"/>
    <property type="project" value="UniProtKB-KW"/>
</dbReference>
<evidence type="ECO:0000256" key="5">
    <source>
        <dbReference type="ARBA" id="ARBA00012232"/>
    </source>
</evidence>
<evidence type="ECO:0000256" key="13">
    <source>
        <dbReference type="ARBA" id="ARBA00022777"/>
    </source>
</evidence>
<dbReference type="GO" id="GO:0016301">
    <property type="term" value="F:kinase activity"/>
    <property type="evidence" value="ECO:0007669"/>
    <property type="project" value="UniProtKB-KW"/>
</dbReference>
<keyword evidence="14 16" id="KW-0460">Magnesium</keyword>
<evidence type="ECO:0000256" key="8">
    <source>
        <dbReference type="ARBA" id="ARBA00022490"/>
    </source>
</evidence>
<evidence type="ECO:0000256" key="17">
    <source>
        <dbReference type="PIRSR" id="PIRSR000732-1"/>
    </source>
</evidence>
<feature type="binding site" evidence="18">
    <location>
        <position position="576"/>
    </location>
    <ligand>
        <name>phosphoenolpyruvate</name>
        <dbReference type="ChEBI" id="CHEBI:58702"/>
    </ligand>
</feature>
<comment type="subcellular location">
    <subcellularLocation>
        <location evidence="3 16">Cytoplasm</location>
    </subcellularLocation>
</comment>
<dbReference type="PIRSF" id="PIRSF000732">
    <property type="entry name" value="PTS_enzyme_I"/>
    <property type="match status" value="1"/>
</dbReference>
<evidence type="ECO:0000256" key="20">
    <source>
        <dbReference type="SAM" id="MobiDB-lite"/>
    </source>
</evidence>
<dbReference type="EC" id="2.7.3.9" evidence="5 16"/>
<dbReference type="RefSeq" id="WP_142881183.1">
    <property type="nucleotide sequence ID" value="NZ_VJMG01000010.1"/>
</dbReference>
<evidence type="ECO:0000256" key="9">
    <source>
        <dbReference type="ARBA" id="ARBA00022597"/>
    </source>
</evidence>
<organism evidence="22 23">
    <name type="scientific">Rhizobium straminoryzae</name>
    <dbReference type="NCBI Taxonomy" id="1387186"/>
    <lineage>
        <taxon>Bacteria</taxon>
        <taxon>Pseudomonadati</taxon>
        <taxon>Pseudomonadota</taxon>
        <taxon>Alphaproteobacteria</taxon>
        <taxon>Hyphomicrobiales</taxon>
        <taxon>Rhizobiaceae</taxon>
        <taxon>Rhizobium/Agrobacterium group</taxon>
        <taxon>Rhizobium</taxon>
    </lineage>
</organism>
<dbReference type="GO" id="GO:0046872">
    <property type="term" value="F:metal ion binding"/>
    <property type="evidence" value="ECO:0007669"/>
    <property type="project" value="UniProtKB-KW"/>
</dbReference>
<dbReference type="InterPro" id="IPR000121">
    <property type="entry name" value="PEP_util_C"/>
</dbReference>
<dbReference type="InterPro" id="IPR008731">
    <property type="entry name" value="PTS_EIN"/>
</dbReference>
<keyword evidence="7 16" id="KW-0813">Transport</keyword>
<dbReference type="InterPro" id="IPR006318">
    <property type="entry name" value="PTS_EI-like"/>
</dbReference>
<dbReference type="Proteomes" id="UP000316801">
    <property type="component" value="Unassembled WGS sequence"/>
</dbReference>
<accession>A0A549TFE1</accession>
<dbReference type="Gene3D" id="1.10.274.10">
    <property type="entry name" value="PtsI, HPr-binding domain"/>
    <property type="match status" value="1"/>
</dbReference>
<gene>
    <name evidence="22" type="primary">ptsP</name>
    <name evidence="22" type="ORF">FNA46_04730</name>
</gene>
<dbReference type="EMBL" id="VJMG01000010">
    <property type="protein sequence ID" value="TRL41242.1"/>
    <property type="molecule type" value="Genomic_DNA"/>
</dbReference>
<comment type="cofactor">
    <cofactor evidence="2 16 19">
        <name>Mg(2+)</name>
        <dbReference type="ChEBI" id="CHEBI:18420"/>
    </cofactor>
</comment>
<keyword evidence="10 16" id="KW-0808">Transferase</keyword>
<dbReference type="PRINTS" id="PR00107">
    <property type="entry name" value="PHOSPHOCPHPR"/>
</dbReference>
<evidence type="ECO:0000256" key="7">
    <source>
        <dbReference type="ARBA" id="ARBA00022448"/>
    </source>
</evidence>
<dbReference type="PROSITE" id="PS51350">
    <property type="entry name" value="PTS_HPR_DOM"/>
    <property type="match status" value="1"/>
</dbReference>
<dbReference type="AlphaFoldDB" id="A0A549TFE1"/>
<proteinExistence type="inferred from homology"/>
<comment type="caution">
    <text evidence="22">The sequence shown here is derived from an EMBL/GenBank/DDBJ whole genome shotgun (WGS) entry which is preliminary data.</text>
</comment>
<reference evidence="22 23" key="1">
    <citation type="submission" date="2019-07" db="EMBL/GenBank/DDBJ databases">
        <title>Ln-dependent methylotrophs.</title>
        <authorList>
            <person name="Tani A."/>
        </authorList>
    </citation>
    <scope>NUCLEOTIDE SEQUENCE [LARGE SCALE GENOMIC DNA]</scope>
    <source>
        <strain evidence="22 23">SM12</strain>
    </source>
</reference>
<evidence type="ECO:0000256" key="11">
    <source>
        <dbReference type="ARBA" id="ARBA00022683"/>
    </source>
</evidence>
<keyword evidence="12 16" id="KW-0479">Metal-binding</keyword>
<keyword evidence="8 16" id="KW-0963">Cytoplasm</keyword>
<dbReference type="Pfam" id="PF00391">
    <property type="entry name" value="PEP-utilizers"/>
    <property type="match status" value="1"/>
</dbReference>
<feature type="domain" description="HPr" evidence="21">
    <location>
        <begin position="2"/>
        <end position="89"/>
    </location>
</feature>
<dbReference type="NCBIfam" id="TIGR01417">
    <property type="entry name" value="PTS_I_fam"/>
    <property type="match status" value="1"/>
</dbReference>
<feature type="binding site" evidence="19">
    <location>
        <position position="542"/>
    </location>
    <ligand>
        <name>Mg(2+)</name>
        <dbReference type="ChEBI" id="CHEBI:18420"/>
    </ligand>
</feature>
<evidence type="ECO:0000313" key="22">
    <source>
        <dbReference type="EMBL" id="TRL41242.1"/>
    </source>
</evidence>
<keyword evidence="23" id="KW-1185">Reference proteome</keyword>
<keyword evidence="13 16" id="KW-0418">Kinase</keyword>
<evidence type="ECO:0000256" key="19">
    <source>
        <dbReference type="PIRSR" id="PIRSR000732-3"/>
    </source>
</evidence>
<dbReference type="InterPro" id="IPR024692">
    <property type="entry name" value="PTS_EI"/>
</dbReference>
<dbReference type="InterPro" id="IPR001020">
    <property type="entry name" value="PTS_HPr_His_P_site"/>
</dbReference>
<comment type="function">
    <text evidence="16">General (non sugar-specific) component of the phosphoenolpyruvate-dependent sugar phosphotransferase system (sugar PTS). This major carbohydrate active-transport system catalyzes the phosphorylation of incoming sugar substrates concomitantly with their translocation across the cell membrane. Enzyme I transfers the phosphoryl group from phosphoenolpyruvate (PEP) to the phosphoryl carrier protein (HPr).</text>
</comment>
<evidence type="ECO:0000256" key="3">
    <source>
        <dbReference type="ARBA" id="ARBA00004496"/>
    </source>
</evidence>
<dbReference type="PANTHER" id="PTHR46244">
    <property type="entry name" value="PHOSPHOENOLPYRUVATE-PROTEIN PHOSPHOTRANSFERASE"/>
    <property type="match status" value="1"/>
</dbReference>
<feature type="active site" description="Tele-phosphohistidine intermediate" evidence="17">
    <location>
        <position position="301"/>
    </location>
</feature>
<evidence type="ECO:0000256" key="10">
    <source>
        <dbReference type="ARBA" id="ARBA00022679"/>
    </source>
</evidence>
<dbReference type="InterPro" id="IPR036618">
    <property type="entry name" value="PtsI_HPr-bd_sf"/>
</dbReference>
<protein>
    <recommendedName>
        <fullName evidence="6 16">Phosphoenolpyruvate-protein phosphotransferase</fullName>
        <ecNumber evidence="5 16">2.7.3.9</ecNumber>
    </recommendedName>
    <alternativeName>
        <fullName evidence="15 16">Phosphotransferase system, enzyme I</fullName>
    </alternativeName>
</protein>
<dbReference type="Pfam" id="PF02896">
    <property type="entry name" value="PEP-utilizers_C"/>
    <property type="match status" value="1"/>
</dbReference>
<evidence type="ECO:0000256" key="14">
    <source>
        <dbReference type="ARBA" id="ARBA00022842"/>
    </source>
</evidence>
<dbReference type="Gene3D" id="3.20.20.60">
    <property type="entry name" value="Phosphoenolpyruvate-binding domains"/>
    <property type="match status" value="1"/>
</dbReference>
<dbReference type="InterPro" id="IPR015813">
    <property type="entry name" value="Pyrv/PenolPyrv_kinase-like_dom"/>
</dbReference>
<evidence type="ECO:0000259" key="21">
    <source>
        <dbReference type="PROSITE" id="PS51350"/>
    </source>
</evidence>
<dbReference type="InterPro" id="IPR040442">
    <property type="entry name" value="Pyrv_kinase-like_dom_sf"/>
</dbReference>
<feature type="binding site" evidence="18">
    <location>
        <position position="444"/>
    </location>
    <ligand>
        <name>phosphoenolpyruvate</name>
        <dbReference type="ChEBI" id="CHEBI:58702"/>
    </ligand>
</feature>
<feature type="binding site" evidence="18">
    <location>
        <begin position="565"/>
        <end position="566"/>
    </location>
    <ligand>
        <name>phosphoenolpyruvate</name>
        <dbReference type="ChEBI" id="CHEBI:58702"/>
    </ligand>
</feature>
<dbReference type="SUPFAM" id="SSF51621">
    <property type="entry name" value="Phosphoenolpyruvate/pyruvate domain"/>
    <property type="match status" value="1"/>
</dbReference>
<dbReference type="SUPFAM" id="SSF52009">
    <property type="entry name" value="Phosphohistidine domain"/>
    <property type="match status" value="1"/>
</dbReference>
<name>A0A549TFE1_9HYPH</name>
<feature type="active site" description="Proton donor" evidence="17">
    <location>
        <position position="613"/>
    </location>
</feature>
<dbReference type="GO" id="GO:0005737">
    <property type="term" value="C:cytoplasm"/>
    <property type="evidence" value="ECO:0007669"/>
    <property type="project" value="UniProtKB-SubCell"/>
</dbReference>
<dbReference type="InterPro" id="IPR008279">
    <property type="entry name" value="PEP-util_enz_mobile_dom"/>
</dbReference>
<dbReference type="Gene3D" id="3.30.1340.10">
    <property type="entry name" value="HPr-like"/>
    <property type="match status" value="1"/>
</dbReference>
<evidence type="ECO:0000256" key="12">
    <source>
        <dbReference type="ARBA" id="ARBA00022723"/>
    </source>
</evidence>
<dbReference type="PANTHER" id="PTHR46244:SF6">
    <property type="entry name" value="PHOSPHOENOLPYRUVATE-PROTEIN PHOSPHOTRANSFERASE"/>
    <property type="match status" value="1"/>
</dbReference>
<dbReference type="InterPro" id="IPR036637">
    <property type="entry name" value="Phosphohistidine_dom_sf"/>
</dbReference>
<feature type="binding site" evidence="19">
    <location>
        <position position="566"/>
    </location>
    <ligand>
        <name>Mg(2+)</name>
        <dbReference type="ChEBI" id="CHEBI:18420"/>
    </ligand>
</feature>
<keyword evidence="9 16" id="KW-0762">Sugar transport</keyword>
<dbReference type="InterPro" id="IPR050499">
    <property type="entry name" value="PEP-utilizing_PTS_enzyme"/>
</dbReference>
<dbReference type="InterPro" id="IPR000032">
    <property type="entry name" value="HPr-like"/>
</dbReference>
<comment type="catalytic activity">
    <reaction evidence="1 16">
        <text>L-histidyl-[protein] + phosphoenolpyruvate = N(pros)-phospho-L-histidyl-[protein] + pyruvate</text>
        <dbReference type="Rhea" id="RHEA:23880"/>
        <dbReference type="Rhea" id="RHEA-COMP:9745"/>
        <dbReference type="Rhea" id="RHEA-COMP:9746"/>
        <dbReference type="ChEBI" id="CHEBI:15361"/>
        <dbReference type="ChEBI" id="CHEBI:29979"/>
        <dbReference type="ChEBI" id="CHEBI:58702"/>
        <dbReference type="ChEBI" id="CHEBI:64837"/>
        <dbReference type="EC" id="2.7.3.9"/>
    </reaction>
</comment>
<evidence type="ECO:0000256" key="1">
    <source>
        <dbReference type="ARBA" id="ARBA00000683"/>
    </source>
</evidence>
<comment type="similarity">
    <text evidence="4 16">Belongs to the PEP-utilizing enzyme family.</text>
</comment>
<evidence type="ECO:0000256" key="4">
    <source>
        <dbReference type="ARBA" id="ARBA00007837"/>
    </source>
</evidence>
<sequence length="654" mass="68277">MEIQRAVRVAVPGGIHARPAAEIVRLSKGYNSELFLEHQGKSATTRSSFKLILLSLKEGADVTIRAIGEDADRAVEDIAGYLEARQGDHAQGAAASPEAKPDPTGSGDGTAPAGALSGNALKGVAGGSGAAIGPAFAFRQPVLEPFAALVADVDADIRAAREAMQHVGLALRRQAAAASRGTADVLNAIAELSDDAEWSARVEALIRGGRSAGAAVLAVGAELADELSALEDSYARARSEDIASLTRLTALHLQGKHALSLADVPAGSVLVADEISAAEAGGADLSRLSGIVTRQGSASSHAAILARAAGVPAVFGVQDPDRRLDRAREIALDGDGGLVFPDPDARARDDIVRRCEMAKAEAQALRTWIDVAPTTTDGVAITIAANLGSVDEIAQAQAAGAMGVGLFRTEFLFMNRNDLPTEDEQLDVYKSLLLAFPDHPVIIRTLDIGADKPVRSLALSREDNPFLGVRGIRLCLARPDLFKPQLRALLRAAPFGRLHVMLPMVADTGEIDATRALIDQCRSELIQEGKTAADFVLGIMVETPAAVFAAETLARKVRFFSIGTNDLTQYVMAADRLNPGVAELCRVDQPAVLSAIRMVCTAAEKAGIWVGVCGEAAGDAAVAQHFIAAGVTELSMAPASILKMKSAVSGYIRG</sequence>
<dbReference type="CDD" id="cd00367">
    <property type="entry name" value="PTS-HPr_like"/>
    <property type="match status" value="1"/>
</dbReference>
<evidence type="ECO:0000256" key="6">
    <source>
        <dbReference type="ARBA" id="ARBA00016544"/>
    </source>
</evidence>
<evidence type="ECO:0000256" key="2">
    <source>
        <dbReference type="ARBA" id="ARBA00001946"/>
    </source>
</evidence>
<keyword evidence="11 16" id="KW-0598">Phosphotransferase system</keyword>
<dbReference type="InterPro" id="IPR035895">
    <property type="entry name" value="HPr-like_sf"/>
</dbReference>
<dbReference type="SUPFAM" id="SSF55594">
    <property type="entry name" value="HPr-like"/>
    <property type="match status" value="1"/>
</dbReference>
<evidence type="ECO:0000256" key="18">
    <source>
        <dbReference type="PIRSR" id="PIRSR000732-2"/>
    </source>
</evidence>
<dbReference type="SUPFAM" id="SSF47831">
    <property type="entry name" value="Enzyme I of the PEP:sugar phosphotransferase system HPr-binding (sub)domain"/>
    <property type="match status" value="1"/>
</dbReference>
<dbReference type="GO" id="GO:0008965">
    <property type="term" value="F:phosphoenolpyruvate-protein phosphotransferase activity"/>
    <property type="evidence" value="ECO:0007669"/>
    <property type="project" value="UniProtKB-EC"/>
</dbReference>
<dbReference type="Pfam" id="PF00381">
    <property type="entry name" value="PTS-HPr"/>
    <property type="match status" value="1"/>
</dbReference>
<evidence type="ECO:0000256" key="16">
    <source>
        <dbReference type="PIRNR" id="PIRNR000732"/>
    </source>
</evidence>
<dbReference type="PROSITE" id="PS00369">
    <property type="entry name" value="PTS_HPR_HIS"/>
    <property type="match status" value="1"/>
</dbReference>
<dbReference type="NCBIfam" id="TIGR01003">
    <property type="entry name" value="PTS_HPr_family"/>
    <property type="match status" value="1"/>
</dbReference>
<dbReference type="PRINTS" id="PR01736">
    <property type="entry name" value="PHPHTRNFRASE"/>
</dbReference>
<dbReference type="Gene3D" id="3.50.30.10">
    <property type="entry name" value="Phosphohistidine domain"/>
    <property type="match status" value="1"/>
</dbReference>
<evidence type="ECO:0000256" key="15">
    <source>
        <dbReference type="ARBA" id="ARBA00033235"/>
    </source>
</evidence>
<feature type="region of interest" description="Disordered" evidence="20">
    <location>
        <begin position="87"/>
        <end position="114"/>
    </location>
</feature>